<protein>
    <submittedName>
        <fullName evidence="1">Uncharacterized protein</fullName>
    </submittedName>
</protein>
<evidence type="ECO:0000313" key="2">
    <source>
        <dbReference type="Proteomes" id="UP000694382"/>
    </source>
</evidence>
<reference evidence="1" key="2">
    <citation type="submission" date="2025-09" db="UniProtKB">
        <authorList>
            <consortium name="Ensembl"/>
        </authorList>
    </citation>
    <scope>IDENTIFICATION</scope>
</reference>
<keyword evidence="2" id="KW-1185">Reference proteome</keyword>
<name>A0A8C3QEF8_GEOPR</name>
<reference evidence="1" key="1">
    <citation type="submission" date="2025-08" db="UniProtKB">
        <authorList>
            <consortium name="Ensembl"/>
        </authorList>
    </citation>
    <scope>IDENTIFICATION</scope>
</reference>
<proteinExistence type="predicted"/>
<accession>A0A8U8C1B6</accession>
<sequence>MPRSGTIPARLFPQVSLPQRSQGKCGAGGCRSGTIKGYSPSSPCPSAAKGNVGLGAAGWAQLWLPLGLCPSAHAEHLPRLRQLSPSGSSIHPS</sequence>
<evidence type="ECO:0000313" key="1">
    <source>
        <dbReference type="Ensembl" id="ENSCPVP00000022863.2"/>
    </source>
</evidence>
<accession>A0A8C3QEF8</accession>
<dbReference type="AlphaFoldDB" id="A0A8C3QEF8"/>
<organism evidence="1 2">
    <name type="scientific">Geospiza parvula</name>
    <name type="common">Small tree-finch</name>
    <name type="synonym">Camarhynchus parvulus</name>
    <dbReference type="NCBI Taxonomy" id="87175"/>
    <lineage>
        <taxon>Eukaryota</taxon>
        <taxon>Metazoa</taxon>
        <taxon>Chordata</taxon>
        <taxon>Craniata</taxon>
        <taxon>Vertebrata</taxon>
        <taxon>Euteleostomi</taxon>
        <taxon>Archelosauria</taxon>
        <taxon>Archosauria</taxon>
        <taxon>Dinosauria</taxon>
        <taxon>Saurischia</taxon>
        <taxon>Theropoda</taxon>
        <taxon>Coelurosauria</taxon>
        <taxon>Aves</taxon>
        <taxon>Neognathae</taxon>
        <taxon>Neoaves</taxon>
        <taxon>Telluraves</taxon>
        <taxon>Australaves</taxon>
        <taxon>Passeriformes</taxon>
        <taxon>Thraupidae</taxon>
        <taxon>Camarhynchus</taxon>
    </lineage>
</organism>
<dbReference type="Ensembl" id="ENSCPVT00000023872.2">
    <property type="protein sequence ID" value="ENSCPVP00000022863.2"/>
    <property type="gene ID" value="ENSCPVG00000016356.2"/>
</dbReference>
<dbReference type="Proteomes" id="UP000694382">
    <property type="component" value="Unassembled WGS sequence"/>
</dbReference>